<gene>
    <name evidence="5" type="ORF">GTP69_11145</name>
</gene>
<evidence type="ECO:0000256" key="3">
    <source>
        <dbReference type="ARBA" id="ARBA00023002"/>
    </source>
</evidence>
<evidence type="ECO:0000256" key="1">
    <source>
        <dbReference type="ARBA" id="ARBA00022630"/>
    </source>
</evidence>
<evidence type="ECO:0000313" key="6">
    <source>
        <dbReference type="Proteomes" id="UP000642144"/>
    </source>
</evidence>
<reference evidence="5 6" key="1">
    <citation type="submission" date="2019-12" db="EMBL/GenBank/DDBJ databases">
        <title>Novel species isolated from a subtropical stream in China.</title>
        <authorList>
            <person name="Lu H."/>
        </authorList>
    </citation>
    <scope>NUCLEOTIDE SEQUENCE [LARGE SCALE GENOMIC DNA]</scope>
    <source>
        <strain evidence="5 6">CY42W</strain>
    </source>
</reference>
<evidence type="ECO:0000313" key="5">
    <source>
        <dbReference type="EMBL" id="MYN26965.1"/>
    </source>
</evidence>
<dbReference type="EMBL" id="WWCT01000007">
    <property type="protein sequence ID" value="MYN26965.1"/>
    <property type="molecule type" value="Genomic_DNA"/>
</dbReference>
<proteinExistence type="predicted"/>
<evidence type="ECO:0000259" key="4">
    <source>
        <dbReference type="Pfam" id="PF00881"/>
    </source>
</evidence>
<dbReference type="Gene3D" id="3.40.109.10">
    <property type="entry name" value="NADH Oxidase"/>
    <property type="match status" value="1"/>
</dbReference>
<keyword evidence="6" id="KW-1185">Reference proteome</keyword>
<dbReference type="RefSeq" id="WP_161054969.1">
    <property type="nucleotide sequence ID" value="NZ_WWCT01000007.1"/>
</dbReference>
<dbReference type="Pfam" id="PF00881">
    <property type="entry name" value="Nitroreductase"/>
    <property type="match status" value="1"/>
</dbReference>
<protein>
    <submittedName>
        <fullName evidence="5">Nitroreductase</fullName>
    </submittedName>
</protein>
<evidence type="ECO:0000256" key="2">
    <source>
        <dbReference type="ARBA" id="ARBA00022643"/>
    </source>
</evidence>
<dbReference type="SUPFAM" id="SSF55469">
    <property type="entry name" value="FMN-dependent nitroreductase-like"/>
    <property type="match status" value="1"/>
</dbReference>
<keyword evidence="1" id="KW-0285">Flavoprotein</keyword>
<accession>A0ABW9VZA4</accession>
<keyword evidence="3" id="KW-0560">Oxidoreductase</keyword>
<name>A0ABW9VZA4_9BURK</name>
<dbReference type="InterPro" id="IPR029479">
    <property type="entry name" value="Nitroreductase"/>
</dbReference>
<keyword evidence="2" id="KW-0288">FMN</keyword>
<dbReference type="CDD" id="cd02136">
    <property type="entry name" value="PnbA_NfnB-like"/>
    <property type="match status" value="1"/>
</dbReference>
<sequence length="225" mass="24773">MMDQSQSFHDLVRRRQSVRQFLAQPLEATQIKAVLEDAQRAPSNCNTQPWHVHVVSGATRASLTQVLIEQAEKASYSPDFSWDETAFPGRLDERRRAQGKAYYEALGIAREDKAGRHEAILRNLDFFGAPHAAFLFMPSVGDGVRVAADIGMYAQTFLLSLTARGYAGIPQTLLGLFADPIREHLGIPDEMKLLFGISFGYADPTALSVAPMPRAAIGDSSVMHV</sequence>
<comment type="caution">
    <text evidence="5">The sequence shown here is derived from an EMBL/GenBank/DDBJ whole genome shotgun (WGS) entry which is preliminary data.</text>
</comment>
<dbReference type="InterPro" id="IPR050627">
    <property type="entry name" value="Nitroreductase/BluB"/>
</dbReference>
<organism evidence="5 6">
    <name type="scientific">Duganella levis</name>
    <dbReference type="NCBI Taxonomy" id="2692169"/>
    <lineage>
        <taxon>Bacteria</taxon>
        <taxon>Pseudomonadati</taxon>
        <taxon>Pseudomonadota</taxon>
        <taxon>Betaproteobacteria</taxon>
        <taxon>Burkholderiales</taxon>
        <taxon>Oxalobacteraceae</taxon>
        <taxon>Telluria group</taxon>
        <taxon>Duganella</taxon>
    </lineage>
</organism>
<dbReference type="PANTHER" id="PTHR23026">
    <property type="entry name" value="NADPH NITROREDUCTASE"/>
    <property type="match status" value="1"/>
</dbReference>
<feature type="domain" description="Nitroreductase" evidence="4">
    <location>
        <begin position="12"/>
        <end position="201"/>
    </location>
</feature>
<dbReference type="PANTHER" id="PTHR23026:SF90">
    <property type="entry name" value="IODOTYROSINE DEIODINASE 1"/>
    <property type="match status" value="1"/>
</dbReference>
<dbReference type="InterPro" id="IPR000415">
    <property type="entry name" value="Nitroreductase-like"/>
</dbReference>
<dbReference type="Proteomes" id="UP000642144">
    <property type="component" value="Unassembled WGS sequence"/>
</dbReference>